<sequence>MNQKEDFSELQKLLQLKKLETPGQAYFDRFVDAFHQYQRQEILREEPWYMKVVEVVMEPWIAGVPRLATVATAAACLVAGIAFFLSPIGSNMAPLADGKVAHAKGIIVAANSTEDSLQIQPELIETAAGGEGTQLRPLYVNGHGAVAYDSRLAF</sequence>
<evidence type="ECO:0000256" key="1">
    <source>
        <dbReference type="SAM" id="Phobius"/>
    </source>
</evidence>
<keyword evidence="1" id="KW-0472">Membrane</keyword>
<evidence type="ECO:0000313" key="2">
    <source>
        <dbReference type="EMBL" id="KRO61915.1"/>
    </source>
</evidence>
<protein>
    <submittedName>
        <fullName evidence="2">Uncharacterized protein</fullName>
    </submittedName>
</protein>
<dbReference type="Proteomes" id="UP000051269">
    <property type="component" value="Unassembled WGS sequence"/>
</dbReference>
<dbReference type="EMBL" id="LIBO01000174">
    <property type="protein sequence ID" value="KRO61915.1"/>
    <property type="molecule type" value="Genomic_DNA"/>
</dbReference>
<gene>
    <name evidence="2" type="ORF">ABR82_08770</name>
</gene>
<keyword evidence="1" id="KW-1133">Transmembrane helix</keyword>
<name>A0A0R2RLH2_9BACT</name>
<dbReference type="AlphaFoldDB" id="A0A0R2RLH2"/>
<feature type="transmembrane region" description="Helical" evidence="1">
    <location>
        <begin position="67"/>
        <end position="85"/>
    </location>
</feature>
<proteinExistence type="predicted"/>
<evidence type="ECO:0000313" key="3">
    <source>
        <dbReference type="Proteomes" id="UP000051269"/>
    </source>
</evidence>
<accession>A0A0R2RLH2</accession>
<organism evidence="2 3">
    <name type="scientific">Verrucomicrobia subdivision 6 bacterium BACL9 MAG-120507-bin52</name>
    <dbReference type="NCBI Taxonomy" id="1655590"/>
    <lineage>
        <taxon>Bacteria</taxon>
        <taxon>Pseudomonadati</taxon>
        <taxon>Verrucomicrobiota</taxon>
        <taxon>Verrucomicrobiia</taxon>
        <taxon>Verrucomicrobiales</taxon>
        <taxon>Verrucomicrobia subdivision 6</taxon>
    </lineage>
</organism>
<keyword evidence="1" id="KW-0812">Transmembrane</keyword>
<comment type="caution">
    <text evidence="2">The sequence shown here is derived from an EMBL/GenBank/DDBJ whole genome shotgun (WGS) entry which is preliminary data.</text>
</comment>
<reference evidence="2 3" key="1">
    <citation type="submission" date="2015-10" db="EMBL/GenBank/DDBJ databases">
        <title>Metagenome-Assembled Genomes uncover a global brackish microbiome.</title>
        <authorList>
            <person name="Hugerth L.W."/>
            <person name="Larsson J."/>
            <person name="Alneberg J."/>
            <person name="Lindh M.V."/>
            <person name="Legrand C."/>
            <person name="Pinhassi J."/>
            <person name="Andersson A.F."/>
        </authorList>
    </citation>
    <scope>NUCLEOTIDE SEQUENCE [LARGE SCALE GENOMIC DNA]</scope>
    <source>
        <strain evidence="2">BACL18 MAG-120507-bin52</strain>
    </source>
</reference>